<dbReference type="Pfam" id="PF00234">
    <property type="entry name" value="Tryp_alpha_amyl"/>
    <property type="match status" value="1"/>
</dbReference>
<feature type="signal peptide" evidence="3">
    <location>
        <begin position="1"/>
        <end position="29"/>
    </location>
</feature>
<dbReference type="Proteomes" id="UP000489600">
    <property type="component" value="Unassembled WGS sequence"/>
</dbReference>
<dbReference type="SMART" id="SM00499">
    <property type="entry name" value="AAI"/>
    <property type="match status" value="1"/>
</dbReference>
<evidence type="ECO:0000256" key="3">
    <source>
        <dbReference type="SAM" id="SignalP"/>
    </source>
</evidence>
<comment type="caution">
    <text evidence="5">The sequence shown here is derived from an EMBL/GenBank/DDBJ whole genome shotgun (WGS) entry which is preliminary data.</text>
</comment>
<dbReference type="CDD" id="cd01960">
    <property type="entry name" value="nsLTP1"/>
    <property type="match status" value="1"/>
</dbReference>
<dbReference type="PRINTS" id="PR00382">
    <property type="entry name" value="LIPIDTRNSFER"/>
</dbReference>
<comment type="similarity">
    <text evidence="1 2">Belongs to the plant LTP family.</text>
</comment>
<dbReference type="InterPro" id="IPR000528">
    <property type="entry name" value="Plant_nsLTP"/>
</dbReference>
<name>A0A565CA76_9BRAS</name>
<dbReference type="PANTHER" id="PTHR33076">
    <property type="entry name" value="NON-SPECIFIC LIPID-TRANSFER PROTEIN 2-RELATED"/>
    <property type="match status" value="1"/>
</dbReference>
<evidence type="ECO:0000313" key="5">
    <source>
        <dbReference type="EMBL" id="VVB10557.1"/>
    </source>
</evidence>
<keyword evidence="2" id="KW-0446">Lipid-binding</keyword>
<organism evidence="5 6">
    <name type="scientific">Arabis nemorensis</name>
    <dbReference type="NCBI Taxonomy" id="586526"/>
    <lineage>
        <taxon>Eukaryota</taxon>
        <taxon>Viridiplantae</taxon>
        <taxon>Streptophyta</taxon>
        <taxon>Embryophyta</taxon>
        <taxon>Tracheophyta</taxon>
        <taxon>Spermatophyta</taxon>
        <taxon>Magnoliopsida</taxon>
        <taxon>eudicotyledons</taxon>
        <taxon>Gunneridae</taxon>
        <taxon>Pentapetalae</taxon>
        <taxon>rosids</taxon>
        <taxon>malvids</taxon>
        <taxon>Brassicales</taxon>
        <taxon>Brassicaceae</taxon>
        <taxon>Arabideae</taxon>
        <taxon>Arabis</taxon>
    </lineage>
</organism>
<dbReference type="Gene3D" id="1.10.110.10">
    <property type="entry name" value="Plant lipid-transfer and hydrophobic proteins"/>
    <property type="match status" value="1"/>
</dbReference>
<dbReference type="InterPro" id="IPR036312">
    <property type="entry name" value="Bifun_inhib/LTP/seed_sf"/>
</dbReference>
<evidence type="ECO:0000256" key="2">
    <source>
        <dbReference type="RuleBase" id="RU000628"/>
    </source>
</evidence>
<keyword evidence="6" id="KW-1185">Reference proteome</keyword>
<evidence type="ECO:0000259" key="4">
    <source>
        <dbReference type="SMART" id="SM00499"/>
    </source>
</evidence>
<keyword evidence="2" id="KW-0813">Transport</keyword>
<evidence type="ECO:0000256" key="1">
    <source>
        <dbReference type="ARBA" id="ARBA00009748"/>
    </source>
</evidence>
<accession>A0A565CA76</accession>
<keyword evidence="3" id="KW-0732">Signal</keyword>
<gene>
    <name evidence="5" type="ORF">ANE_LOCUS21001</name>
</gene>
<comment type="function">
    <text evidence="2">Plant non-specific lipid-transfer proteins transfer phospholipids as well as galactolipids across membranes. May play a role in wax or cutin deposition in the cell walls of expanding epidermal cells and certain secretory tissues.</text>
</comment>
<dbReference type="OrthoDB" id="649864at2759"/>
<dbReference type="EMBL" id="CABITT030000007">
    <property type="protein sequence ID" value="VVB10557.1"/>
    <property type="molecule type" value="Genomic_DNA"/>
</dbReference>
<dbReference type="SUPFAM" id="SSF47699">
    <property type="entry name" value="Bifunctional inhibitor/lipid-transfer protein/seed storage 2S albumin"/>
    <property type="match status" value="1"/>
</dbReference>
<dbReference type="InterPro" id="IPR016140">
    <property type="entry name" value="Bifunc_inhib/LTP/seed_store"/>
</dbReference>
<feature type="domain" description="Bifunctional inhibitor/plant lipid transfer protein/seed storage helical" evidence="4">
    <location>
        <begin position="32"/>
        <end position="116"/>
    </location>
</feature>
<reference evidence="5" key="1">
    <citation type="submission" date="2019-07" db="EMBL/GenBank/DDBJ databases">
        <authorList>
            <person name="Dittberner H."/>
        </authorList>
    </citation>
    <scope>NUCLEOTIDE SEQUENCE [LARGE SCALE GENOMIC DNA]</scope>
</reference>
<dbReference type="GO" id="GO:0006869">
    <property type="term" value="P:lipid transport"/>
    <property type="evidence" value="ECO:0007669"/>
    <property type="project" value="InterPro"/>
</dbReference>
<sequence length="126" mass="13253">MSYVNTKTRTMLVLVVTLLMVIAYHEGEAIVCSQVNMFLAPCLPYLKAGGAPSPQCCGGLNSLKAAAPGKPDKQVACQCLKSAANTIPGINDDNAKQLPAKCGVDLGVPFTKTVDCNRYAIAISFC</sequence>
<feature type="chain" id="PRO_5022150561" description="Non-specific lipid-transfer protein" evidence="3">
    <location>
        <begin position="30"/>
        <end position="126"/>
    </location>
</feature>
<dbReference type="GO" id="GO:0008289">
    <property type="term" value="F:lipid binding"/>
    <property type="evidence" value="ECO:0007669"/>
    <property type="project" value="UniProtKB-KW"/>
</dbReference>
<dbReference type="AlphaFoldDB" id="A0A565CA76"/>
<evidence type="ECO:0000313" key="6">
    <source>
        <dbReference type="Proteomes" id="UP000489600"/>
    </source>
</evidence>
<protein>
    <recommendedName>
        <fullName evidence="2">Non-specific lipid-transfer protein</fullName>
    </recommendedName>
</protein>
<proteinExistence type="inferred from homology"/>